<dbReference type="Gene3D" id="1.10.155.10">
    <property type="entry name" value="Chemotaxis receptor methyltransferase CheR, N-terminal domain"/>
    <property type="match status" value="1"/>
</dbReference>
<evidence type="ECO:0000313" key="9">
    <source>
        <dbReference type="Proteomes" id="UP000183299"/>
    </source>
</evidence>
<evidence type="ECO:0000256" key="3">
    <source>
        <dbReference type="ARBA" id="ARBA00022679"/>
    </source>
</evidence>
<feature type="binding site" evidence="6">
    <location>
        <position position="131"/>
    </location>
    <ligand>
        <name>S-adenosyl-L-methionine</name>
        <dbReference type="ChEBI" id="CHEBI:59789"/>
    </ligand>
</feature>
<sequence>MKELSTITERPEIANAISNHAFSRIAKIAEREAGIVLAPSKVSMVTSRLTRRLRALKLSSFEEYLNILETSQDRAELDSFVSALTTNVSHFFRENHHFEYLSTTMIPKFKQKVAEGGKVRIWSAGCSNGQEPYSIAMTILKNAPELTKEDLKILATDIDPEVLGRAQSGQYSGSLITGLTNETITRFFTKSLLNGEETLTIKPEVKKLITFRQLNLHAPWPMHGKFDAIFCRNVVIYFDERAQIRLYKRFANVLETGGWLMLGHSERLHENVAPLFENSGVTTYRTHHPISPSAPIGAYESKGLV</sequence>
<accession>A0A1I3P0H9</accession>
<dbReference type="InterPro" id="IPR050903">
    <property type="entry name" value="Bact_Chemotaxis_MeTrfase"/>
</dbReference>
<dbReference type="Proteomes" id="UP000183299">
    <property type="component" value="Unassembled WGS sequence"/>
</dbReference>
<evidence type="ECO:0000256" key="1">
    <source>
        <dbReference type="ARBA" id="ARBA00001541"/>
    </source>
</evidence>
<feature type="domain" description="CheR-type methyltransferase" evidence="7">
    <location>
        <begin position="10"/>
        <end position="289"/>
    </location>
</feature>
<dbReference type="InterPro" id="IPR029063">
    <property type="entry name" value="SAM-dependent_MTases_sf"/>
</dbReference>
<dbReference type="PANTHER" id="PTHR24422:SF19">
    <property type="entry name" value="CHEMOTAXIS PROTEIN METHYLTRANSFERASE"/>
    <property type="match status" value="1"/>
</dbReference>
<feature type="binding site" evidence="6">
    <location>
        <position position="157"/>
    </location>
    <ligand>
        <name>S-adenosyl-L-methionine</name>
        <dbReference type="ChEBI" id="CHEBI:59789"/>
    </ligand>
</feature>
<dbReference type="EMBL" id="FORY01000002">
    <property type="protein sequence ID" value="SFJ14897.1"/>
    <property type="molecule type" value="Genomic_DNA"/>
</dbReference>
<dbReference type="STRING" id="576117.SAMN04488138_102146"/>
<keyword evidence="4 5" id="KW-0949">S-adenosyl-L-methionine</keyword>
<dbReference type="GO" id="GO:0032259">
    <property type="term" value="P:methylation"/>
    <property type="evidence" value="ECO:0007669"/>
    <property type="project" value="UniProtKB-KW"/>
</dbReference>
<dbReference type="PROSITE" id="PS50123">
    <property type="entry name" value="CHER"/>
    <property type="match status" value="1"/>
</dbReference>
<evidence type="ECO:0000256" key="6">
    <source>
        <dbReference type="PIRSR" id="PIRSR000410-1"/>
    </source>
</evidence>
<reference evidence="8 9" key="1">
    <citation type="submission" date="2016-10" db="EMBL/GenBank/DDBJ databases">
        <authorList>
            <person name="de Groot N.N."/>
        </authorList>
    </citation>
    <scope>NUCLEOTIDE SEQUENCE [LARGE SCALE GENOMIC DNA]</scope>
    <source>
        <strain evidence="8 9">CGMCC 1.8891</strain>
    </source>
</reference>
<comment type="function">
    <text evidence="5">Methylation of the membrane-bound methyl-accepting chemotaxis proteins (MCP) to form gamma-glutamyl methyl ester residues in MCP.</text>
</comment>
<dbReference type="EC" id="2.1.1.80" evidence="5"/>
<dbReference type="PIRSF" id="PIRSF000410">
    <property type="entry name" value="CheR"/>
    <property type="match status" value="1"/>
</dbReference>
<dbReference type="SUPFAM" id="SSF53335">
    <property type="entry name" value="S-adenosyl-L-methionine-dependent methyltransferases"/>
    <property type="match status" value="1"/>
</dbReference>
<dbReference type="SMART" id="SM00138">
    <property type="entry name" value="MeTrc"/>
    <property type="match status" value="1"/>
</dbReference>
<feature type="binding site" evidence="6">
    <location>
        <begin position="232"/>
        <end position="233"/>
    </location>
    <ligand>
        <name>S-adenosyl-L-methionine</name>
        <dbReference type="ChEBI" id="CHEBI:59789"/>
    </ligand>
</feature>
<feature type="binding site" evidence="6">
    <location>
        <position position="87"/>
    </location>
    <ligand>
        <name>S-adenosyl-L-methionine</name>
        <dbReference type="ChEBI" id="CHEBI:59789"/>
    </ligand>
</feature>
<dbReference type="AlphaFoldDB" id="A0A1I3P0H9"/>
<dbReference type="OrthoDB" id="9816309at2"/>
<evidence type="ECO:0000256" key="4">
    <source>
        <dbReference type="ARBA" id="ARBA00022691"/>
    </source>
</evidence>
<dbReference type="PRINTS" id="PR00996">
    <property type="entry name" value="CHERMTFRASE"/>
</dbReference>
<comment type="catalytic activity">
    <reaction evidence="1 5">
        <text>L-glutamyl-[protein] + S-adenosyl-L-methionine = [protein]-L-glutamate 5-O-methyl ester + S-adenosyl-L-homocysteine</text>
        <dbReference type="Rhea" id="RHEA:24452"/>
        <dbReference type="Rhea" id="RHEA-COMP:10208"/>
        <dbReference type="Rhea" id="RHEA-COMP:10311"/>
        <dbReference type="ChEBI" id="CHEBI:29973"/>
        <dbReference type="ChEBI" id="CHEBI:57856"/>
        <dbReference type="ChEBI" id="CHEBI:59789"/>
        <dbReference type="ChEBI" id="CHEBI:82795"/>
        <dbReference type="EC" id="2.1.1.80"/>
    </reaction>
</comment>
<dbReference type="SUPFAM" id="SSF47757">
    <property type="entry name" value="Chemotaxis receptor methyltransferase CheR, N-terminal domain"/>
    <property type="match status" value="1"/>
</dbReference>
<evidence type="ECO:0000256" key="5">
    <source>
        <dbReference type="PIRNR" id="PIRNR000410"/>
    </source>
</evidence>
<keyword evidence="9" id="KW-1185">Reference proteome</keyword>
<protein>
    <recommendedName>
        <fullName evidence="5">Chemotaxis protein methyltransferase</fullName>
        <ecNumber evidence="5">2.1.1.80</ecNumber>
    </recommendedName>
</protein>
<dbReference type="Gene3D" id="3.40.50.150">
    <property type="entry name" value="Vaccinia Virus protein VP39"/>
    <property type="match status" value="1"/>
</dbReference>
<dbReference type="GO" id="GO:0008983">
    <property type="term" value="F:protein-glutamate O-methyltransferase activity"/>
    <property type="evidence" value="ECO:0007669"/>
    <property type="project" value="UniProtKB-EC"/>
</dbReference>
<dbReference type="InterPro" id="IPR022641">
    <property type="entry name" value="CheR_N"/>
</dbReference>
<evidence type="ECO:0000259" key="7">
    <source>
        <dbReference type="PROSITE" id="PS50123"/>
    </source>
</evidence>
<evidence type="ECO:0000313" key="8">
    <source>
        <dbReference type="EMBL" id="SFJ14897.1"/>
    </source>
</evidence>
<dbReference type="InterPro" id="IPR026024">
    <property type="entry name" value="Chemotaxis_MeTrfase_CheR"/>
</dbReference>
<dbReference type="Pfam" id="PF03705">
    <property type="entry name" value="CheR_N"/>
    <property type="match status" value="1"/>
</dbReference>
<organism evidence="8 9">
    <name type="scientific">Celeribacter halophilus</name>
    <dbReference type="NCBI Taxonomy" id="576117"/>
    <lineage>
        <taxon>Bacteria</taxon>
        <taxon>Pseudomonadati</taxon>
        <taxon>Pseudomonadota</taxon>
        <taxon>Alphaproteobacteria</taxon>
        <taxon>Rhodobacterales</taxon>
        <taxon>Roseobacteraceae</taxon>
        <taxon>Celeribacter</taxon>
    </lineage>
</organism>
<proteinExistence type="predicted"/>
<dbReference type="GeneID" id="98663953"/>
<dbReference type="PANTHER" id="PTHR24422">
    <property type="entry name" value="CHEMOTAXIS PROTEIN METHYLTRANSFERASE"/>
    <property type="match status" value="1"/>
</dbReference>
<dbReference type="RefSeq" id="WP_066606051.1">
    <property type="nucleotide sequence ID" value="NZ_FORY01000002.1"/>
</dbReference>
<keyword evidence="2 5" id="KW-0489">Methyltransferase</keyword>
<dbReference type="CDD" id="cd02440">
    <property type="entry name" value="AdoMet_MTases"/>
    <property type="match status" value="1"/>
</dbReference>
<dbReference type="InterPro" id="IPR036804">
    <property type="entry name" value="CheR_N_sf"/>
</dbReference>
<feature type="binding site" evidence="6">
    <location>
        <position position="89"/>
    </location>
    <ligand>
        <name>S-adenosyl-L-methionine</name>
        <dbReference type="ChEBI" id="CHEBI:59789"/>
    </ligand>
</feature>
<dbReference type="InterPro" id="IPR022642">
    <property type="entry name" value="CheR_C"/>
</dbReference>
<dbReference type="InterPro" id="IPR000780">
    <property type="entry name" value="CheR_MeTrfase"/>
</dbReference>
<feature type="binding site" evidence="6">
    <location>
        <begin position="215"/>
        <end position="216"/>
    </location>
    <ligand>
        <name>S-adenosyl-L-methionine</name>
        <dbReference type="ChEBI" id="CHEBI:59789"/>
    </ligand>
</feature>
<feature type="binding site" evidence="6">
    <location>
        <position position="93"/>
    </location>
    <ligand>
        <name>S-adenosyl-L-methionine</name>
        <dbReference type="ChEBI" id="CHEBI:59789"/>
    </ligand>
</feature>
<evidence type="ECO:0000256" key="2">
    <source>
        <dbReference type="ARBA" id="ARBA00022603"/>
    </source>
</evidence>
<name>A0A1I3P0H9_9RHOB</name>
<gene>
    <name evidence="8" type="ORF">SAMN04488138_102146</name>
</gene>
<dbReference type="Pfam" id="PF01739">
    <property type="entry name" value="CheR"/>
    <property type="match status" value="1"/>
</dbReference>
<keyword evidence="3 5" id="KW-0808">Transferase</keyword>